<accession>A0A4Q9MLD6</accession>
<protein>
    <recommendedName>
        <fullName evidence="2">Fungal-type protein kinase domain-containing protein</fullName>
    </recommendedName>
</protein>
<dbReference type="InterPro" id="IPR008266">
    <property type="entry name" value="Tyr_kinase_AS"/>
</dbReference>
<evidence type="ECO:0000259" key="2">
    <source>
        <dbReference type="Pfam" id="PF17667"/>
    </source>
</evidence>
<dbReference type="InterPro" id="IPR011009">
    <property type="entry name" value="Kinase-like_dom_sf"/>
</dbReference>
<dbReference type="AlphaFoldDB" id="A0A4Q9MLD6"/>
<dbReference type="Pfam" id="PF17667">
    <property type="entry name" value="Pkinase_fungal"/>
    <property type="match status" value="1"/>
</dbReference>
<feature type="region of interest" description="Disordered" evidence="1">
    <location>
        <begin position="689"/>
        <end position="748"/>
    </location>
</feature>
<feature type="region of interest" description="Disordered" evidence="1">
    <location>
        <begin position="635"/>
        <end position="657"/>
    </location>
</feature>
<organism evidence="3">
    <name type="scientific">Dichomitus squalens</name>
    <dbReference type="NCBI Taxonomy" id="114155"/>
    <lineage>
        <taxon>Eukaryota</taxon>
        <taxon>Fungi</taxon>
        <taxon>Dikarya</taxon>
        <taxon>Basidiomycota</taxon>
        <taxon>Agaricomycotina</taxon>
        <taxon>Agaricomycetes</taxon>
        <taxon>Polyporales</taxon>
        <taxon>Polyporaceae</taxon>
        <taxon>Dichomitus</taxon>
    </lineage>
</organism>
<reference evidence="3" key="1">
    <citation type="submission" date="2019-01" db="EMBL/GenBank/DDBJ databases">
        <title>Draft genome sequences of three monokaryotic isolates of the white-rot basidiomycete fungus Dichomitus squalens.</title>
        <authorList>
            <consortium name="DOE Joint Genome Institute"/>
            <person name="Lopez S.C."/>
            <person name="Andreopoulos B."/>
            <person name="Pangilinan J."/>
            <person name="Lipzen A."/>
            <person name="Riley R."/>
            <person name="Ahrendt S."/>
            <person name="Ng V."/>
            <person name="Barry K."/>
            <person name="Daum C."/>
            <person name="Grigoriev I.V."/>
            <person name="Hilden K.S."/>
            <person name="Makela M.R."/>
            <person name="de Vries R.P."/>
        </authorList>
    </citation>
    <scope>NUCLEOTIDE SEQUENCE [LARGE SCALE GENOMIC DNA]</scope>
    <source>
        <strain evidence="3">OM18370.1</strain>
    </source>
</reference>
<gene>
    <name evidence="3" type="ORF">BD311DRAFT_866483</name>
</gene>
<dbReference type="PANTHER" id="PTHR38248:SF2">
    <property type="entry name" value="FUNK1 11"/>
    <property type="match status" value="1"/>
</dbReference>
<sequence>MPGSALEIDIDGFCRAFLASKESPSYRRSVHPQPFLTLRNADDMPEDVISESLVRAINDCCLTHGSVFSTYDPHLSPNRNEAMKDAAIFRSEHLSAAPSWFDQTVPIVITRHYTGGDLFDNEHLFAAQHRVFLFMLLVIGRRFRLVRWDRARIITTSSVDYFDSSSTICDILWRLSLLDDTALGFDQSATRVQPGDVDYLRMDLAAAKSPADIDHEEVTLDAREADSPIFGYPRTLFRSTLSPDWPRYRLDVTDRDTTRSFLVGKPMFRAGGTTGRNTRGYVALDCETWDALRRLNDAGIENVPTLICHGDVCGQTTVTTEWWERKNLPSNQSSYPWSDPASHPSSLTLAGSASISKRKRPEDVANVAAPSQPGGRRAPNTPTHSNFPLRQDKHYWKVVEEVALPLKNIRNGRQLASVVLDAIRAHHQAATNPKTRLLHRDISGRNILIYPKVKRDSDGTNPAIVWTGLLVDWELSKSIDDDQAPSKASQAERMGTYQFMSVNILTNPLKPVQVSDELESFFHVLLYYSLRYLRSNCKCPTSYIEKYFENYAGPGACILDYFLSNQYPACPLLFDSPMYEILCTMMKCFQVLYKVRKADGRKTRPPPLPPKLPPPKPPARIPVIRFFGDDPKLARAKVPAPPPVDDTPTSEDRERAKKVTDHQFMIEHITKTLSSSEWPDDDCAPPPAVKAQISVSGSHGQSASARALRPTYVSNKRRRIAGPERNVSLPARLHASTRRTRVKPCTLP</sequence>
<dbReference type="PROSITE" id="PS00109">
    <property type="entry name" value="PROTEIN_KINASE_TYR"/>
    <property type="match status" value="1"/>
</dbReference>
<evidence type="ECO:0000313" key="3">
    <source>
        <dbReference type="EMBL" id="TBU26901.1"/>
    </source>
</evidence>
<feature type="compositionally biased region" description="Polar residues" evidence="1">
    <location>
        <begin position="343"/>
        <end position="355"/>
    </location>
</feature>
<dbReference type="Gene3D" id="1.10.510.10">
    <property type="entry name" value="Transferase(Phosphotransferase) domain 1"/>
    <property type="match status" value="1"/>
</dbReference>
<feature type="domain" description="Fungal-type protein kinase" evidence="2">
    <location>
        <begin position="290"/>
        <end position="527"/>
    </location>
</feature>
<dbReference type="PANTHER" id="PTHR38248">
    <property type="entry name" value="FUNK1 6"/>
    <property type="match status" value="1"/>
</dbReference>
<evidence type="ECO:0000256" key="1">
    <source>
        <dbReference type="SAM" id="MobiDB-lite"/>
    </source>
</evidence>
<feature type="compositionally biased region" description="Polar residues" evidence="1">
    <location>
        <begin position="693"/>
        <end position="704"/>
    </location>
</feature>
<dbReference type="GO" id="GO:0004672">
    <property type="term" value="F:protein kinase activity"/>
    <property type="evidence" value="ECO:0007669"/>
    <property type="project" value="InterPro"/>
</dbReference>
<dbReference type="InterPro" id="IPR040976">
    <property type="entry name" value="Pkinase_fungal"/>
</dbReference>
<dbReference type="Proteomes" id="UP000292957">
    <property type="component" value="Unassembled WGS sequence"/>
</dbReference>
<feature type="region of interest" description="Disordered" evidence="1">
    <location>
        <begin position="331"/>
        <end position="389"/>
    </location>
</feature>
<name>A0A4Q9MLD6_9APHY</name>
<dbReference type="EMBL" id="ML143439">
    <property type="protein sequence ID" value="TBU26901.1"/>
    <property type="molecule type" value="Genomic_DNA"/>
</dbReference>
<dbReference type="SUPFAM" id="SSF56112">
    <property type="entry name" value="Protein kinase-like (PK-like)"/>
    <property type="match status" value="1"/>
</dbReference>
<proteinExistence type="predicted"/>
<dbReference type="OrthoDB" id="5584477at2759"/>